<organism evidence="2 3">
    <name type="scientific">Rhizopogon vinicolor AM-OR11-026</name>
    <dbReference type="NCBI Taxonomy" id="1314800"/>
    <lineage>
        <taxon>Eukaryota</taxon>
        <taxon>Fungi</taxon>
        <taxon>Dikarya</taxon>
        <taxon>Basidiomycota</taxon>
        <taxon>Agaricomycotina</taxon>
        <taxon>Agaricomycetes</taxon>
        <taxon>Agaricomycetidae</taxon>
        <taxon>Boletales</taxon>
        <taxon>Suillineae</taxon>
        <taxon>Rhizopogonaceae</taxon>
        <taxon>Rhizopogon</taxon>
    </lineage>
</organism>
<proteinExistence type="predicted"/>
<dbReference type="Proteomes" id="UP000092154">
    <property type="component" value="Unassembled WGS sequence"/>
</dbReference>
<sequence>MRCDLDNVNAQGEICTAIERSLDWRRLVVSVRAVENSLTLAAWHQARERADKTVEYARRRTVMSQFSANPIPEDSAPQIQSKTPTAKHKFEGHQKKISSSCTTMSTS</sequence>
<accession>A0A1B7MR77</accession>
<feature type="compositionally biased region" description="Polar residues" evidence="1">
    <location>
        <begin position="97"/>
        <end position="107"/>
    </location>
</feature>
<dbReference type="EMBL" id="KV448532">
    <property type="protein sequence ID" value="OAX35109.1"/>
    <property type="molecule type" value="Genomic_DNA"/>
</dbReference>
<feature type="region of interest" description="Disordered" evidence="1">
    <location>
        <begin position="68"/>
        <end position="107"/>
    </location>
</feature>
<reference evidence="2 3" key="1">
    <citation type="submission" date="2016-06" db="EMBL/GenBank/DDBJ databases">
        <title>Comparative genomics of the ectomycorrhizal sister species Rhizopogon vinicolor and Rhizopogon vesiculosus (Basidiomycota: Boletales) reveals a divergence of the mating type B locus.</title>
        <authorList>
            <consortium name="DOE Joint Genome Institute"/>
            <person name="Mujic A.B."/>
            <person name="Kuo A."/>
            <person name="Tritt A."/>
            <person name="Lipzen A."/>
            <person name="Chen C."/>
            <person name="Johnson J."/>
            <person name="Sharma A."/>
            <person name="Barry K."/>
            <person name="Grigoriev I.V."/>
            <person name="Spatafora J.W."/>
        </authorList>
    </citation>
    <scope>NUCLEOTIDE SEQUENCE [LARGE SCALE GENOMIC DNA]</scope>
    <source>
        <strain evidence="2 3">AM-OR11-026</strain>
    </source>
</reference>
<keyword evidence="3" id="KW-1185">Reference proteome</keyword>
<evidence type="ECO:0000256" key="1">
    <source>
        <dbReference type="SAM" id="MobiDB-lite"/>
    </source>
</evidence>
<name>A0A1B7MR77_9AGAM</name>
<evidence type="ECO:0000313" key="3">
    <source>
        <dbReference type="Proteomes" id="UP000092154"/>
    </source>
</evidence>
<protein>
    <submittedName>
        <fullName evidence="2">Uncharacterized protein</fullName>
    </submittedName>
</protein>
<dbReference type="AlphaFoldDB" id="A0A1B7MR77"/>
<dbReference type="InParanoid" id="A0A1B7MR77"/>
<evidence type="ECO:0000313" key="2">
    <source>
        <dbReference type="EMBL" id="OAX35109.1"/>
    </source>
</evidence>
<gene>
    <name evidence="2" type="ORF">K503DRAFT_803074</name>
</gene>